<dbReference type="PANTHER" id="PTHR10366">
    <property type="entry name" value="NAD DEPENDENT EPIMERASE/DEHYDRATASE"/>
    <property type="match status" value="1"/>
</dbReference>
<dbReference type="PANTHER" id="PTHR10366:SF809">
    <property type="entry name" value="ANTHOCYANIDIN REDUCTASE"/>
    <property type="match status" value="1"/>
</dbReference>
<protein>
    <recommendedName>
        <fullName evidence="3">NAD-dependent epimerase/dehydratase domain-containing protein</fullName>
    </recommendedName>
</protein>
<gene>
    <name evidence="4" type="ORF">M0R45_024217</name>
</gene>
<organism evidence="4 5">
    <name type="scientific">Rubus argutus</name>
    <name type="common">Southern blackberry</name>
    <dbReference type="NCBI Taxonomy" id="59490"/>
    <lineage>
        <taxon>Eukaryota</taxon>
        <taxon>Viridiplantae</taxon>
        <taxon>Streptophyta</taxon>
        <taxon>Embryophyta</taxon>
        <taxon>Tracheophyta</taxon>
        <taxon>Spermatophyta</taxon>
        <taxon>Magnoliopsida</taxon>
        <taxon>eudicotyledons</taxon>
        <taxon>Gunneridae</taxon>
        <taxon>Pentapetalae</taxon>
        <taxon>rosids</taxon>
        <taxon>fabids</taxon>
        <taxon>Rosales</taxon>
        <taxon>Rosaceae</taxon>
        <taxon>Rosoideae</taxon>
        <taxon>Rosoideae incertae sedis</taxon>
        <taxon>Rubus</taxon>
    </lineage>
</organism>
<keyword evidence="5" id="KW-1185">Reference proteome</keyword>
<sequence length="346" mass="38060">MEKNKDTRVCVTGGSGYIGCWLVKKLLEKGHTVHATLRNLKDASKVGLLKSLPNADTNLFLFQADIYDPNEFEPAIQGCEFVFHVATPMQHNPTQSSQYKDTAEAAVAGVRSIADSCIRSQTVKRLIYTASVLAMSPRREDGVGFKPCLDESCWTPLDATSTYGNTFTMGYITSKTLAEKAVLSYNDSDDSKLEVVTLPCGLVGGESVLSYLPVSVRTILSQLTGDLVFCNALKLLQEYLGSVPLLHVDDACQAHIFCMEQPSMRGRFGCAVATHSIKEIAMYFQETYPEYKMAKESTEGPEQGSKSDFSKLIKMGFEYKYGMKDILDDSVSWAKKLNGGSLSHVV</sequence>
<proteinExistence type="predicted"/>
<dbReference type="Gene3D" id="3.40.50.720">
    <property type="entry name" value="NAD(P)-binding Rossmann-like Domain"/>
    <property type="match status" value="1"/>
</dbReference>
<dbReference type="InterPro" id="IPR036291">
    <property type="entry name" value="NAD(P)-bd_dom_sf"/>
</dbReference>
<name>A0AAW1WRT3_RUBAR</name>
<keyword evidence="1" id="KW-0521">NADP</keyword>
<dbReference type="FunFam" id="3.40.50.720:FF:000645">
    <property type="entry name" value="Anthocyanidin reductase ((2S)-flavan-3-ol-forming)"/>
    <property type="match status" value="1"/>
</dbReference>
<evidence type="ECO:0000256" key="2">
    <source>
        <dbReference type="ARBA" id="ARBA00023002"/>
    </source>
</evidence>
<dbReference type="InterPro" id="IPR050425">
    <property type="entry name" value="NAD(P)_dehydrat-like"/>
</dbReference>
<evidence type="ECO:0000313" key="4">
    <source>
        <dbReference type="EMBL" id="KAK9927012.1"/>
    </source>
</evidence>
<dbReference type="EMBL" id="JBEDUW010000005">
    <property type="protein sequence ID" value="KAK9927012.1"/>
    <property type="molecule type" value="Genomic_DNA"/>
</dbReference>
<dbReference type="CDD" id="cd08958">
    <property type="entry name" value="FR_SDR_e"/>
    <property type="match status" value="1"/>
</dbReference>
<comment type="caution">
    <text evidence="4">The sequence shown here is derived from an EMBL/GenBank/DDBJ whole genome shotgun (WGS) entry which is preliminary data.</text>
</comment>
<evidence type="ECO:0000259" key="3">
    <source>
        <dbReference type="Pfam" id="PF01370"/>
    </source>
</evidence>
<accession>A0AAW1WRT3</accession>
<dbReference type="InterPro" id="IPR001509">
    <property type="entry name" value="Epimerase_deHydtase"/>
</dbReference>
<dbReference type="Proteomes" id="UP001457282">
    <property type="component" value="Unassembled WGS sequence"/>
</dbReference>
<dbReference type="GO" id="GO:0016616">
    <property type="term" value="F:oxidoreductase activity, acting on the CH-OH group of donors, NAD or NADP as acceptor"/>
    <property type="evidence" value="ECO:0007669"/>
    <property type="project" value="TreeGrafter"/>
</dbReference>
<evidence type="ECO:0000256" key="1">
    <source>
        <dbReference type="ARBA" id="ARBA00022857"/>
    </source>
</evidence>
<reference evidence="4 5" key="1">
    <citation type="journal article" date="2023" name="G3 (Bethesda)">
        <title>A chromosome-length genome assembly and annotation of blackberry (Rubus argutus, cv. 'Hillquist').</title>
        <authorList>
            <person name="Bruna T."/>
            <person name="Aryal R."/>
            <person name="Dudchenko O."/>
            <person name="Sargent D.J."/>
            <person name="Mead D."/>
            <person name="Buti M."/>
            <person name="Cavallini A."/>
            <person name="Hytonen T."/>
            <person name="Andres J."/>
            <person name="Pham M."/>
            <person name="Weisz D."/>
            <person name="Mascagni F."/>
            <person name="Usai G."/>
            <person name="Natali L."/>
            <person name="Bassil N."/>
            <person name="Fernandez G.E."/>
            <person name="Lomsadze A."/>
            <person name="Armour M."/>
            <person name="Olukolu B."/>
            <person name="Poorten T."/>
            <person name="Britton C."/>
            <person name="Davik J."/>
            <person name="Ashrafi H."/>
            <person name="Aiden E.L."/>
            <person name="Borodovsky M."/>
            <person name="Worthington M."/>
        </authorList>
    </citation>
    <scope>NUCLEOTIDE SEQUENCE [LARGE SCALE GENOMIC DNA]</scope>
    <source>
        <strain evidence="4">PI 553951</strain>
    </source>
</reference>
<dbReference type="Pfam" id="PF01370">
    <property type="entry name" value="Epimerase"/>
    <property type="match status" value="1"/>
</dbReference>
<evidence type="ECO:0000313" key="5">
    <source>
        <dbReference type="Proteomes" id="UP001457282"/>
    </source>
</evidence>
<feature type="domain" description="NAD-dependent epimerase/dehydratase" evidence="3">
    <location>
        <begin position="9"/>
        <end position="263"/>
    </location>
</feature>
<dbReference type="SUPFAM" id="SSF51735">
    <property type="entry name" value="NAD(P)-binding Rossmann-fold domains"/>
    <property type="match status" value="1"/>
</dbReference>
<dbReference type="AlphaFoldDB" id="A0AAW1WRT3"/>
<keyword evidence="2" id="KW-0560">Oxidoreductase</keyword>